<dbReference type="PROSITE" id="PS51464">
    <property type="entry name" value="SIS"/>
    <property type="match status" value="1"/>
</dbReference>
<dbReference type="HOGENOM" id="CLU_055769_0_4_9"/>
<keyword evidence="3" id="KW-0804">Transcription</keyword>
<dbReference type="InterPro" id="IPR046348">
    <property type="entry name" value="SIS_dom_sf"/>
</dbReference>
<dbReference type="InterPro" id="IPR009057">
    <property type="entry name" value="Homeodomain-like_sf"/>
</dbReference>
<dbReference type="RefSeq" id="WP_034653973.1">
    <property type="nucleotide sequence ID" value="NZ_BCVB01000007.1"/>
</dbReference>
<sequence>MRQFSVLTLIDAQMNHYSPAEGRVADYVLENPTTTLNLTTKQLAKQCQCSEATIIRFCQRVGINSFKELKIELAKDAHKVNNEQLPNLPVNFEDETEAVLEKVMSKSMSALMNTSRLVSSSAIDAAAEAIHGAKRVFLYGAGGSSVVALDAQYKLLRIDISALFSLDSHVQMVMAANMTKDDVLFVVSTSGQTKEVVELMQIAKDKGAAVILLTQHGSSPASRLADILLTISVEEQHIRIGTMSARIAQLAVVDAMFIRLCIQKGNQVFERIIDTHNVIQKIKR</sequence>
<dbReference type="CDD" id="cd05013">
    <property type="entry name" value="SIS_RpiR"/>
    <property type="match status" value="1"/>
</dbReference>
<dbReference type="Gene3D" id="3.40.50.10490">
    <property type="entry name" value="Glucose-6-phosphate isomerase like protein, domain 1"/>
    <property type="match status" value="1"/>
</dbReference>
<evidence type="ECO:0000313" key="5">
    <source>
        <dbReference type="Proteomes" id="UP000031829"/>
    </source>
</evidence>
<dbReference type="EMBL" id="CP009920">
    <property type="protein sequence ID" value="AJI20638.1"/>
    <property type="molecule type" value="Genomic_DNA"/>
</dbReference>
<dbReference type="SUPFAM" id="SSF53697">
    <property type="entry name" value="SIS domain"/>
    <property type="match status" value="1"/>
</dbReference>
<evidence type="ECO:0000313" key="4">
    <source>
        <dbReference type="EMBL" id="AJI20638.1"/>
    </source>
</evidence>
<evidence type="ECO:0000256" key="1">
    <source>
        <dbReference type="ARBA" id="ARBA00023015"/>
    </source>
</evidence>
<dbReference type="AlphaFoldDB" id="A0A0B6AJ68"/>
<evidence type="ECO:0000256" key="3">
    <source>
        <dbReference type="ARBA" id="ARBA00023163"/>
    </source>
</evidence>
<keyword evidence="2" id="KW-0238">DNA-binding</keyword>
<evidence type="ECO:0000256" key="2">
    <source>
        <dbReference type="ARBA" id="ARBA00023125"/>
    </source>
</evidence>
<keyword evidence="1" id="KW-0805">Transcription regulation</keyword>
<organism evidence="4 5">
    <name type="scientific">Priestia megaterium (strain ATCC 14581 / DSM 32 / CCUG 1817 / JCM 2506 / NBRC 15308 / NCIMB 9376 / NCTC 10342 / NRRL B-14308 / VKM B-512 / Ford 19)</name>
    <name type="common">Bacillus megaterium</name>
    <dbReference type="NCBI Taxonomy" id="1348623"/>
    <lineage>
        <taxon>Bacteria</taxon>
        <taxon>Bacillati</taxon>
        <taxon>Bacillota</taxon>
        <taxon>Bacilli</taxon>
        <taxon>Bacillales</taxon>
        <taxon>Bacillaceae</taxon>
        <taxon>Priestia</taxon>
    </lineage>
</organism>
<dbReference type="GO" id="GO:0097367">
    <property type="term" value="F:carbohydrate derivative binding"/>
    <property type="evidence" value="ECO:0007669"/>
    <property type="project" value="InterPro"/>
</dbReference>
<dbReference type="InterPro" id="IPR035472">
    <property type="entry name" value="RpiR-like_SIS"/>
</dbReference>
<dbReference type="Pfam" id="PF01380">
    <property type="entry name" value="SIS"/>
    <property type="match status" value="1"/>
</dbReference>
<accession>A0A0B6AJ68</accession>
<dbReference type="InterPro" id="IPR000281">
    <property type="entry name" value="HTH_RpiR"/>
</dbReference>
<dbReference type="Pfam" id="PF01418">
    <property type="entry name" value="HTH_6"/>
    <property type="match status" value="1"/>
</dbReference>
<dbReference type="InterPro" id="IPR047640">
    <property type="entry name" value="RpiR-like"/>
</dbReference>
<dbReference type="GO" id="GO:0003700">
    <property type="term" value="F:DNA-binding transcription factor activity"/>
    <property type="evidence" value="ECO:0007669"/>
    <property type="project" value="InterPro"/>
</dbReference>
<dbReference type="Proteomes" id="UP000031829">
    <property type="component" value="Chromosome"/>
</dbReference>
<dbReference type="GO" id="GO:0003677">
    <property type="term" value="F:DNA binding"/>
    <property type="evidence" value="ECO:0007669"/>
    <property type="project" value="UniProtKB-KW"/>
</dbReference>
<reference evidence="4 5" key="1">
    <citation type="journal article" date="2015" name="Genome Announc.">
        <title>Complete genome sequences for 35 biothreat assay-relevant bacillus species.</title>
        <authorList>
            <person name="Johnson S.L."/>
            <person name="Daligault H.E."/>
            <person name="Davenport K.W."/>
            <person name="Jaissle J."/>
            <person name="Frey K.G."/>
            <person name="Ladner J.T."/>
            <person name="Broomall S.M."/>
            <person name="Bishop-Lilly K.A."/>
            <person name="Bruce D.C."/>
            <person name="Gibbons H.S."/>
            <person name="Coyne S.R."/>
            <person name="Lo C.C."/>
            <person name="Meincke L."/>
            <person name="Munk A.C."/>
            <person name="Koroleva G.I."/>
            <person name="Rosenzweig C.N."/>
            <person name="Palacios G.F."/>
            <person name="Redden C.L."/>
            <person name="Minogue T.D."/>
            <person name="Chain P.S."/>
        </authorList>
    </citation>
    <scope>NUCLEOTIDE SEQUENCE [LARGE SCALE GENOMIC DNA]</scope>
    <source>
        <strain evidence="5">ATCC 14581 / DSM 32 / JCM 2506 / NBRC 15308 / NCIMB 9376 / NCTC 10342 / NRRL B-14308 / VKM B-512</strain>
    </source>
</reference>
<protein>
    <submittedName>
        <fullName evidence="4">SIS domain protein</fullName>
    </submittedName>
</protein>
<dbReference type="SUPFAM" id="SSF46689">
    <property type="entry name" value="Homeodomain-like"/>
    <property type="match status" value="1"/>
</dbReference>
<dbReference type="PROSITE" id="PS51071">
    <property type="entry name" value="HTH_RPIR"/>
    <property type="match status" value="1"/>
</dbReference>
<dbReference type="InterPro" id="IPR001347">
    <property type="entry name" value="SIS_dom"/>
</dbReference>
<dbReference type="GO" id="GO:1901135">
    <property type="term" value="P:carbohydrate derivative metabolic process"/>
    <property type="evidence" value="ECO:0007669"/>
    <property type="project" value="InterPro"/>
</dbReference>
<dbReference type="KEGG" id="bmeg:BG04_3301"/>
<proteinExistence type="predicted"/>
<dbReference type="PANTHER" id="PTHR30514">
    <property type="entry name" value="GLUCOKINASE"/>
    <property type="match status" value="1"/>
</dbReference>
<gene>
    <name evidence="4" type="ORF">BG04_3301</name>
</gene>
<name>A0A0B6AJ68_PRIM2</name>
<dbReference type="InterPro" id="IPR036388">
    <property type="entry name" value="WH-like_DNA-bd_sf"/>
</dbReference>
<dbReference type="Gene3D" id="1.10.10.10">
    <property type="entry name" value="Winged helix-like DNA-binding domain superfamily/Winged helix DNA-binding domain"/>
    <property type="match status" value="1"/>
</dbReference>
<dbReference type="PANTHER" id="PTHR30514:SF1">
    <property type="entry name" value="HTH-TYPE TRANSCRIPTIONAL REGULATOR HEXR-RELATED"/>
    <property type="match status" value="1"/>
</dbReference>
<dbReference type="GeneID" id="93641362"/>